<gene>
    <name evidence="1" type="ORF">UFOVP1202_16</name>
</gene>
<proteinExistence type="predicted"/>
<dbReference type="EMBL" id="LR797147">
    <property type="protein sequence ID" value="CAB4189923.1"/>
    <property type="molecule type" value="Genomic_DNA"/>
</dbReference>
<sequence length="83" mass="9027">MGTNSPVPYFPTPPSAYSQDYLNQLVRAFSTFIQQTNNPGETVFATLRLIRLKTYANNAAAVAGGLAVDDIYKTSTGEIRIVV</sequence>
<name>A0A6J5QZT2_9CAUD</name>
<organism evidence="1">
    <name type="scientific">uncultured Caudovirales phage</name>
    <dbReference type="NCBI Taxonomy" id="2100421"/>
    <lineage>
        <taxon>Viruses</taxon>
        <taxon>Duplodnaviria</taxon>
        <taxon>Heunggongvirae</taxon>
        <taxon>Uroviricota</taxon>
        <taxon>Caudoviricetes</taxon>
        <taxon>Peduoviridae</taxon>
        <taxon>Maltschvirus</taxon>
        <taxon>Maltschvirus maltsch</taxon>
    </lineage>
</organism>
<accession>A0A6J5QZT2</accession>
<protein>
    <submittedName>
        <fullName evidence="1">Uncharacterized protein</fullName>
    </submittedName>
</protein>
<evidence type="ECO:0000313" key="1">
    <source>
        <dbReference type="EMBL" id="CAB4189923.1"/>
    </source>
</evidence>
<reference evidence="1" key="1">
    <citation type="submission" date="2020-05" db="EMBL/GenBank/DDBJ databases">
        <authorList>
            <person name="Chiriac C."/>
            <person name="Salcher M."/>
            <person name="Ghai R."/>
            <person name="Kavagutti S V."/>
        </authorList>
    </citation>
    <scope>NUCLEOTIDE SEQUENCE</scope>
</reference>